<name>M4VBA6_9BACT</name>
<gene>
    <name evidence="1" type="ORF">A11Q_2461</name>
</gene>
<dbReference type="KEGG" id="bex:A11Q_2461"/>
<dbReference type="AlphaFoldDB" id="M4VBA6"/>
<dbReference type="Proteomes" id="UP000012040">
    <property type="component" value="Chromosome"/>
</dbReference>
<evidence type="ECO:0000313" key="1">
    <source>
        <dbReference type="EMBL" id="AGH96677.1"/>
    </source>
</evidence>
<keyword evidence="2" id="KW-1185">Reference proteome</keyword>
<dbReference type="EMBL" id="CP003537">
    <property type="protein sequence ID" value="AGH96677.1"/>
    <property type="molecule type" value="Genomic_DNA"/>
</dbReference>
<reference evidence="1 2" key="1">
    <citation type="journal article" date="2013" name="ISME J.">
        <title>By their genes ye shall know them: genomic signatures of predatory bacteria.</title>
        <authorList>
            <person name="Pasternak Z."/>
            <person name="Pietrokovski S."/>
            <person name="Rotem O."/>
            <person name="Gophna U."/>
            <person name="Lurie-Weinberger M.N."/>
            <person name="Jurkevitch E."/>
        </authorList>
    </citation>
    <scope>NUCLEOTIDE SEQUENCE [LARGE SCALE GENOMIC DNA]</scope>
    <source>
        <strain evidence="1 2">JSS</strain>
    </source>
</reference>
<sequence length="75" mass="8943">MNRLEYIWPEEQFREDDFIVFRVRSLSYPYSIAFIKISPNDYTAYNGDYSLKDGEIIAIHKLANSLMDNYFPYSS</sequence>
<organism evidence="1 2">
    <name type="scientific">Pseudobdellovibrio exovorus JSS</name>
    <dbReference type="NCBI Taxonomy" id="1184267"/>
    <lineage>
        <taxon>Bacteria</taxon>
        <taxon>Pseudomonadati</taxon>
        <taxon>Bdellovibrionota</taxon>
        <taxon>Bdellovibrionia</taxon>
        <taxon>Bdellovibrionales</taxon>
        <taxon>Pseudobdellovibrionaceae</taxon>
        <taxon>Pseudobdellovibrio</taxon>
    </lineage>
</organism>
<dbReference type="HOGENOM" id="CLU_2663653_0_0_7"/>
<evidence type="ECO:0000313" key="2">
    <source>
        <dbReference type="Proteomes" id="UP000012040"/>
    </source>
</evidence>
<protein>
    <submittedName>
        <fullName evidence="1">Uncharacterized protein</fullName>
    </submittedName>
</protein>
<proteinExistence type="predicted"/>
<accession>M4VBA6</accession>